<dbReference type="GO" id="GO:0003677">
    <property type="term" value="F:DNA binding"/>
    <property type="evidence" value="ECO:0007669"/>
    <property type="project" value="UniProtKB-KW"/>
</dbReference>
<dbReference type="InterPro" id="IPR007630">
    <property type="entry name" value="RNA_pol_sigma70_r4"/>
</dbReference>
<dbReference type="GO" id="GO:0006352">
    <property type="term" value="P:DNA-templated transcription initiation"/>
    <property type="evidence" value="ECO:0007669"/>
    <property type="project" value="InterPro"/>
</dbReference>
<dbReference type="PANTHER" id="PTHR43133:SF62">
    <property type="entry name" value="RNA POLYMERASE SIGMA FACTOR SIGZ"/>
    <property type="match status" value="1"/>
</dbReference>
<evidence type="ECO:0000256" key="3">
    <source>
        <dbReference type="ARBA" id="ARBA00023082"/>
    </source>
</evidence>
<keyword evidence="4 6" id="KW-0238">DNA-binding</keyword>
<dbReference type="RefSeq" id="WP_132030390.1">
    <property type="nucleotide sequence ID" value="NZ_SMAI01000002.1"/>
</dbReference>
<dbReference type="InterPro" id="IPR013324">
    <property type="entry name" value="RNA_pol_sigma_r3/r4-like"/>
</dbReference>
<sequence>MRSVDEQDGVLPTAELGRLIGVIAAQRDREAFTQVYRHYAPRLKSFFLRGGMAANMAEELAQETMLQVWRKAYLFDPARAGPGTWIFTIAKNLRIDALRRQRVATDDDADLADAPDDAPSGEAVLLASEREARVRSALASLSAEQAKIVQLSFFGDKAHAEIARELGIPLGTVKSRVRLALGKLRALLEPIR</sequence>
<evidence type="ECO:0000256" key="6">
    <source>
        <dbReference type="RuleBase" id="RU000716"/>
    </source>
</evidence>
<evidence type="ECO:0000313" key="9">
    <source>
        <dbReference type="EMBL" id="TCT06926.1"/>
    </source>
</evidence>
<dbReference type="InterPro" id="IPR014284">
    <property type="entry name" value="RNA_pol_sigma-70_dom"/>
</dbReference>
<name>A0A4R3M2J6_9HYPH</name>
<dbReference type="InterPro" id="IPR036388">
    <property type="entry name" value="WH-like_DNA-bd_sf"/>
</dbReference>
<organism evidence="9 10">
    <name type="scientific">Aquabacter spiritensis</name>
    <dbReference type="NCBI Taxonomy" id="933073"/>
    <lineage>
        <taxon>Bacteria</taxon>
        <taxon>Pseudomonadati</taxon>
        <taxon>Pseudomonadota</taxon>
        <taxon>Alphaproteobacteria</taxon>
        <taxon>Hyphomicrobiales</taxon>
        <taxon>Xanthobacteraceae</taxon>
        <taxon>Aquabacter</taxon>
    </lineage>
</organism>
<protein>
    <recommendedName>
        <fullName evidence="6">RNA polymerase sigma factor</fullName>
    </recommendedName>
</protein>
<feature type="domain" description="RNA polymerase sigma-70 region 2" evidence="7">
    <location>
        <begin position="36"/>
        <end position="102"/>
    </location>
</feature>
<dbReference type="OrthoDB" id="9784272at2"/>
<comment type="caution">
    <text evidence="9">The sequence shown here is derived from an EMBL/GenBank/DDBJ whole genome shotgun (WGS) entry which is preliminary data.</text>
</comment>
<dbReference type="EMBL" id="SMAI01000002">
    <property type="protein sequence ID" value="TCT06926.1"/>
    <property type="molecule type" value="Genomic_DNA"/>
</dbReference>
<evidence type="ECO:0000313" key="10">
    <source>
        <dbReference type="Proteomes" id="UP000294664"/>
    </source>
</evidence>
<keyword evidence="2 6" id="KW-0805">Transcription regulation</keyword>
<evidence type="ECO:0000259" key="8">
    <source>
        <dbReference type="Pfam" id="PF04545"/>
    </source>
</evidence>
<dbReference type="InterPro" id="IPR039425">
    <property type="entry name" value="RNA_pol_sigma-70-like"/>
</dbReference>
<evidence type="ECO:0000256" key="4">
    <source>
        <dbReference type="ARBA" id="ARBA00023125"/>
    </source>
</evidence>
<evidence type="ECO:0000256" key="1">
    <source>
        <dbReference type="ARBA" id="ARBA00010641"/>
    </source>
</evidence>
<dbReference type="InterPro" id="IPR007627">
    <property type="entry name" value="RNA_pol_sigma70_r2"/>
</dbReference>
<dbReference type="AlphaFoldDB" id="A0A4R3M2J6"/>
<dbReference type="PANTHER" id="PTHR43133">
    <property type="entry name" value="RNA POLYMERASE ECF-TYPE SIGMA FACTO"/>
    <property type="match status" value="1"/>
</dbReference>
<keyword evidence="3 6" id="KW-0731">Sigma factor</keyword>
<dbReference type="SUPFAM" id="SSF88946">
    <property type="entry name" value="Sigma2 domain of RNA polymerase sigma factors"/>
    <property type="match status" value="1"/>
</dbReference>
<dbReference type="PROSITE" id="PS01063">
    <property type="entry name" value="SIGMA70_ECF"/>
    <property type="match status" value="1"/>
</dbReference>
<dbReference type="Pfam" id="PF04545">
    <property type="entry name" value="Sigma70_r4"/>
    <property type="match status" value="1"/>
</dbReference>
<reference evidence="9 10" key="1">
    <citation type="submission" date="2019-03" db="EMBL/GenBank/DDBJ databases">
        <title>Genomic Encyclopedia of Type Strains, Phase IV (KMG-IV): sequencing the most valuable type-strain genomes for metagenomic binning, comparative biology and taxonomic classification.</title>
        <authorList>
            <person name="Goeker M."/>
        </authorList>
    </citation>
    <scope>NUCLEOTIDE SEQUENCE [LARGE SCALE GENOMIC DNA]</scope>
    <source>
        <strain evidence="9 10">DSM 9035</strain>
    </source>
</reference>
<gene>
    <name evidence="9" type="ORF">EDC64_102407</name>
</gene>
<accession>A0A4R3M2J6</accession>
<dbReference type="Gene3D" id="1.10.1740.10">
    <property type="match status" value="1"/>
</dbReference>
<comment type="similarity">
    <text evidence="1 6">Belongs to the sigma-70 factor family. ECF subfamily.</text>
</comment>
<evidence type="ECO:0000256" key="2">
    <source>
        <dbReference type="ARBA" id="ARBA00023015"/>
    </source>
</evidence>
<dbReference type="NCBIfam" id="TIGR02937">
    <property type="entry name" value="sigma70-ECF"/>
    <property type="match status" value="1"/>
</dbReference>
<proteinExistence type="inferred from homology"/>
<evidence type="ECO:0000256" key="5">
    <source>
        <dbReference type="ARBA" id="ARBA00023163"/>
    </source>
</evidence>
<dbReference type="GO" id="GO:0016987">
    <property type="term" value="F:sigma factor activity"/>
    <property type="evidence" value="ECO:0007669"/>
    <property type="project" value="UniProtKB-KW"/>
</dbReference>
<dbReference type="Proteomes" id="UP000294664">
    <property type="component" value="Unassembled WGS sequence"/>
</dbReference>
<keyword evidence="5 6" id="KW-0804">Transcription</keyword>
<dbReference type="Pfam" id="PF04542">
    <property type="entry name" value="Sigma70_r2"/>
    <property type="match status" value="1"/>
</dbReference>
<dbReference type="InterPro" id="IPR000838">
    <property type="entry name" value="RNA_pol_sigma70_ECF_CS"/>
</dbReference>
<dbReference type="InterPro" id="IPR013325">
    <property type="entry name" value="RNA_pol_sigma_r2"/>
</dbReference>
<feature type="domain" description="RNA polymerase sigma-70 region 4" evidence="8">
    <location>
        <begin position="137"/>
        <end position="186"/>
    </location>
</feature>
<dbReference type="CDD" id="cd06171">
    <property type="entry name" value="Sigma70_r4"/>
    <property type="match status" value="1"/>
</dbReference>
<dbReference type="Gene3D" id="1.10.10.10">
    <property type="entry name" value="Winged helix-like DNA-binding domain superfamily/Winged helix DNA-binding domain"/>
    <property type="match status" value="1"/>
</dbReference>
<dbReference type="SUPFAM" id="SSF88659">
    <property type="entry name" value="Sigma3 and sigma4 domains of RNA polymerase sigma factors"/>
    <property type="match status" value="1"/>
</dbReference>
<evidence type="ECO:0000259" key="7">
    <source>
        <dbReference type="Pfam" id="PF04542"/>
    </source>
</evidence>
<keyword evidence="10" id="KW-1185">Reference proteome</keyword>